<comment type="caution">
    <text evidence="6">The sequence shown here is derived from an EMBL/GenBank/DDBJ whole genome shotgun (WGS) entry which is preliminary data.</text>
</comment>
<gene>
    <name evidence="6" type="ORF">MVEN_02003000</name>
</gene>
<dbReference type="OrthoDB" id="3253684at2759"/>
<proteinExistence type="inferred from homology"/>
<evidence type="ECO:0000256" key="1">
    <source>
        <dbReference type="ARBA" id="ARBA00005234"/>
    </source>
</evidence>
<dbReference type="GO" id="GO:0008234">
    <property type="term" value="F:cysteine-type peptidase activity"/>
    <property type="evidence" value="ECO:0007669"/>
    <property type="project" value="InterPro"/>
</dbReference>
<comment type="similarity">
    <text evidence="1">Belongs to the peptidase C48 family.</text>
</comment>
<evidence type="ECO:0000256" key="3">
    <source>
        <dbReference type="ARBA" id="ARBA00022801"/>
    </source>
</evidence>
<accession>A0A8H7CK84</accession>
<dbReference type="GO" id="GO:0006508">
    <property type="term" value="P:proteolysis"/>
    <property type="evidence" value="ECO:0007669"/>
    <property type="project" value="UniProtKB-KW"/>
</dbReference>
<dbReference type="InterPro" id="IPR038765">
    <property type="entry name" value="Papain-like_cys_pep_sf"/>
</dbReference>
<feature type="region of interest" description="Disordered" evidence="4">
    <location>
        <begin position="294"/>
        <end position="314"/>
    </location>
</feature>
<keyword evidence="7" id="KW-1185">Reference proteome</keyword>
<evidence type="ECO:0000259" key="5">
    <source>
        <dbReference type="Pfam" id="PF02902"/>
    </source>
</evidence>
<keyword evidence="2 6" id="KW-0645">Protease</keyword>
<dbReference type="EMBL" id="JACAZI010000020">
    <property type="protein sequence ID" value="KAF7339251.1"/>
    <property type="molecule type" value="Genomic_DNA"/>
</dbReference>
<dbReference type="AlphaFoldDB" id="A0A8H7CK84"/>
<name>A0A8H7CK84_9AGAR</name>
<dbReference type="Pfam" id="PF02902">
    <property type="entry name" value="Peptidase_C48"/>
    <property type="match status" value="1"/>
</dbReference>
<reference evidence="6" key="1">
    <citation type="submission" date="2020-05" db="EMBL/GenBank/DDBJ databases">
        <title>Mycena genomes resolve the evolution of fungal bioluminescence.</title>
        <authorList>
            <person name="Tsai I.J."/>
        </authorList>
    </citation>
    <scope>NUCLEOTIDE SEQUENCE</scope>
    <source>
        <strain evidence="6">CCC161011</strain>
    </source>
</reference>
<evidence type="ECO:0000313" key="7">
    <source>
        <dbReference type="Proteomes" id="UP000620124"/>
    </source>
</evidence>
<sequence length="594" mass="66865">MRAALKTFRACRVPEVELRREWRDQKEAQMLARSHAPARLRRQLDKVFTLQTQIDDAKQTIAVSGAPPDAVSLLHSLEATHGRLNQQAEELYTSLNIGGSFPELADLPWPFVHTLLILNDLKTVIRRRAIASFQEWEVLDRAVAGRREPLGTKLYQATRNAISKRQPALLKLIDRFNENCAKLDALCLSDPTLYEDVCISPSPGRIPRWLNDDDVHNGIWSLHIINRCREEAFRLNLDRANLRVWLNEELSIVDNTLASHSNTTLMLPLQERQRLLNHLKHRWAQQLQPQHLPSGLPLGFHPAEGSSTSPPQSRTFSIAAIPSVRDSTLKPDAQMLDVDGDLEEDSDLDDPGFTDVPTGSRHIAEDGALYPGSINDPEDAADLIGNDGEGEDGEGKAEETSGLNVDDHFEIRWDSEYGRNLDRSLLQDLRIQNASRIILYERFSHFVVCGGVLYTLEIEPVDLDRFLAPRGRLNGEGINSVMASLYIIFSGSYSPYAVAATRCAVLSTYDLTRAQYNASDSDLWRFLGPTEYWTKSMWLLPIHQSAEQHWVCAVVDLPSQSIHFYNSLASESGWHRDLRVGSAAPLHLPNLTLQ</sequence>
<dbReference type="Gene3D" id="3.40.395.10">
    <property type="entry name" value="Adenoviral Proteinase, Chain A"/>
    <property type="match status" value="1"/>
</dbReference>
<dbReference type="GO" id="GO:0019783">
    <property type="term" value="F:ubiquitin-like protein peptidase activity"/>
    <property type="evidence" value="ECO:0007669"/>
    <property type="project" value="UniProtKB-ARBA"/>
</dbReference>
<feature type="compositionally biased region" description="Polar residues" evidence="4">
    <location>
        <begin position="305"/>
        <end position="314"/>
    </location>
</feature>
<evidence type="ECO:0000313" key="6">
    <source>
        <dbReference type="EMBL" id="KAF7339251.1"/>
    </source>
</evidence>
<feature type="region of interest" description="Disordered" evidence="4">
    <location>
        <begin position="341"/>
        <end position="401"/>
    </location>
</feature>
<feature type="compositionally biased region" description="Acidic residues" evidence="4">
    <location>
        <begin position="341"/>
        <end position="352"/>
    </location>
</feature>
<feature type="domain" description="Ubiquitin-like protease family profile" evidence="5">
    <location>
        <begin position="533"/>
        <end position="571"/>
    </location>
</feature>
<keyword evidence="3" id="KW-0378">Hydrolase</keyword>
<evidence type="ECO:0000256" key="2">
    <source>
        <dbReference type="ARBA" id="ARBA00022670"/>
    </source>
</evidence>
<evidence type="ECO:0000256" key="4">
    <source>
        <dbReference type="SAM" id="MobiDB-lite"/>
    </source>
</evidence>
<protein>
    <submittedName>
        <fullName evidence="6">ULP-PROTEASE domain-containing protein</fullName>
    </submittedName>
</protein>
<dbReference type="SUPFAM" id="SSF54001">
    <property type="entry name" value="Cysteine proteinases"/>
    <property type="match status" value="1"/>
</dbReference>
<dbReference type="InterPro" id="IPR003653">
    <property type="entry name" value="Peptidase_C48_C"/>
</dbReference>
<dbReference type="Proteomes" id="UP000620124">
    <property type="component" value="Unassembled WGS sequence"/>
</dbReference>
<organism evidence="6 7">
    <name type="scientific">Mycena venus</name>
    <dbReference type="NCBI Taxonomy" id="2733690"/>
    <lineage>
        <taxon>Eukaryota</taxon>
        <taxon>Fungi</taxon>
        <taxon>Dikarya</taxon>
        <taxon>Basidiomycota</taxon>
        <taxon>Agaricomycotina</taxon>
        <taxon>Agaricomycetes</taxon>
        <taxon>Agaricomycetidae</taxon>
        <taxon>Agaricales</taxon>
        <taxon>Marasmiineae</taxon>
        <taxon>Mycenaceae</taxon>
        <taxon>Mycena</taxon>
    </lineage>
</organism>